<comment type="caution">
    <text evidence="2">The sequence shown here is derived from an EMBL/GenBank/DDBJ whole genome shotgun (WGS) entry which is preliminary data.</text>
</comment>
<dbReference type="InterPro" id="IPR050855">
    <property type="entry name" value="NDM-1-like"/>
</dbReference>
<dbReference type="EC" id="3.5.2.6" evidence="2"/>
<name>D9PF38_9ZZZZ</name>
<evidence type="ECO:0000259" key="1">
    <source>
        <dbReference type="SMART" id="SM00849"/>
    </source>
</evidence>
<dbReference type="SMART" id="SM00849">
    <property type="entry name" value="Lactamase_B"/>
    <property type="match status" value="1"/>
</dbReference>
<dbReference type="Gene3D" id="3.60.15.10">
    <property type="entry name" value="Ribonuclease Z/Hydroxyacylglutathione hydrolase-like"/>
    <property type="match status" value="1"/>
</dbReference>
<organism evidence="2">
    <name type="scientific">sediment metagenome</name>
    <dbReference type="NCBI Taxonomy" id="749907"/>
    <lineage>
        <taxon>unclassified sequences</taxon>
        <taxon>metagenomes</taxon>
        <taxon>ecological metagenomes</taxon>
    </lineage>
</organism>
<accession>D9PF38</accession>
<protein>
    <submittedName>
        <fullName evidence="2">Carbapenem-hydrolyzing beta-lactamase blaB-5</fullName>
        <ecNumber evidence="2">3.5.2.6</ecNumber>
    </submittedName>
</protein>
<dbReference type="EMBL" id="ADZX01000009">
    <property type="protein sequence ID" value="EFK97832.1"/>
    <property type="molecule type" value="Genomic_DNA"/>
</dbReference>
<dbReference type="SUPFAM" id="SSF56281">
    <property type="entry name" value="Metallo-hydrolase/oxidoreductase"/>
    <property type="match status" value="1"/>
</dbReference>
<dbReference type="PANTHER" id="PTHR42951:SF4">
    <property type="entry name" value="ACYL-COENZYME A THIOESTERASE MBLAC2"/>
    <property type="match status" value="1"/>
</dbReference>
<feature type="domain" description="Metallo-beta-lactamase" evidence="1">
    <location>
        <begin position="32"/>
        <end position="214"/>
    </location>
</feature>
<keyword evidence="2" id="KW-0378">Hydrolase</keyword>
<proteinExistence type="predicted"/>
<dbReference type="InterPro" id="IPR001279">
    <property type="entry name" value="Metallo-B-lactamas"/>
</dbReference>
<sequence>MTLNFSLSAQQEKINIEPVKLAENIYVFKGTMSNSVLLAGAEGSLLIDSCDKGEVAALLDKTILRVTEYPVKYLINTHWHFDHVGGNEYFGANGVTIIGQDEMRKRAVTQPGMQGQSPLQKAGLPVITYKNEMTMYLDGEEIYLFHPANQNVHTDGDTVIYFKKSNIIHMGDLYFEGLYPYLDLEAGGWINGMIAANQDILKMLNDKTIVIPGHGPVTDMKKLEAYIAMLSDISAKVTKMITEGKTLEEVKALKPTEIYDEGWGKIFLKPDQFVELVYKGLKKNLKG</sequence>
<dbReference type="PANTHER" id="PTHR42951">
    <property type="entry name" value="METALLO-BETA-LACTAMASE DOMAIN-CONTAINING"/>
    <property type="match status" value="1"/>
</dbReference>
<dbReference type="AlphaFoldDB" id="D9PF38"/>
<dbReference type="InterPro" id="IPR036866">
    <property type="entry name" value="RibonucZ/Hydroxyglut_hydro"/>
</dbReference>
<reference evidence="2" key="1">
    <citation type="submission" date="2010-07" db="EMBL/GenBank/DDBJ databases">
        <authorList>
            <consortium name="CONSOLIDER consortium CSD2007-00005"/>
            <person name="Guazzaroni M.-E."/>
            <person name="Richter M."/>
            <person name="Garcia-Salamanca A."/>
            <person name="Yarza P."/>
            <person name="Ferrer M."/>
        </authorList>
    </citation>
    <scope>NUCLEOTIDE SEQUENCE</scope>
</reference>
<gene>
    <name evidence="2" type="primary">blaB5</name>
    <name evidence="2" type="ORF">LDC_0116</name>
</gene>
<evidence type="ECO:0000313" key="2">
    <source>
        <dbReference type="EMBL" id="EFK97832.1"/>
    </source>
</evidence>
<dbReference type="Pfam" id="PF00753">
    <property type="entry name" value="Lactamase_B"/>
    <property type="match status" value="1"/>
</dbReference>
<dbReference type="CDD" id="cd16282">
    <property type="entry name" value="metallo-hydrolase-like_MBL-fold"/>
    <property type="match status" value="1"/>
</dbReference>
<reference evidence="2" key="2">
    <citation type="journal article" date="2011" name="Microb. Ecol.">
        <title>Taxonomic and Functional Metagenomic Profiling of the Microbial Community in the Anoxic Sediment of a Sub-saline Shallow Lake (Laguna de Carrizo, Central Spain).</title>
        <authorList>
            <person name="Ferrer M."/>
            <person name="Guazzaroni M.E."/>
            <person name="Richter M."/>
            <person name="Garcia-Salamanca A."/>
            <person name="Yarza P."/>
            <person name="Suarez-Suarez A."/>
            <person name="Solano J."/>
            <person name="Alcaide M."/>
            <person name="van Dillewijn P."/>
            <person name="Molina-Henares M.A."/>
            <person name="Lopez-Cortes N."/>
            <person name="Al-Ramahi Y."/>
            <person name="Guerrero C."/>
            <person name="Acosta A."/>
            <person name="de Eugenio L.I."/>
            <person name="Martinez V."/>
            <person name="Marques S."/>
            <person name="Rojo F."/>
            <person name="Santero E."/>
            <person name="Genilloud O."/>
            <person name="Perez-Perez J."/>
            <person name="Rossello-Mora R."/>
            <person name="Ramos J.L."/>
        </authorList>
    </citation>
    <scope>NUCLEOTIDE SEQUENCE</scope>
</reference>
<dbReference type="GO" id="GO:0008800">
    <property type="term" value="F:beta-lactamase activity"/>
    <property type="evidence" value="ECO:0007669"/>
    <property type="project" value="UniProtKB-EC"/>
</dbReference>